<sequence length="143" mass="15656">MFPCPRGQPTVRWAASAGALSCCVTAIVQVTAYGVGRAVQPLPCLPRRYEHSLRTPLIDGSARLRRRQSPVFLSAMAHRSSWNDPGIEPTLSSEGLHLSRRLAVKKKSFWLDRLPTADLILSHRRGCKPPCIVAHPTPSAGNP</sequence>
<dbReference type="AlphaFoldDB" id="A0A8E2ANP1"/>
<keyword evidence="2" id="KW-1185">Reference proteome</keyword>
<proteinExistence type="predicted"/>
<evidence type="ECO:0000313" key="2">
    <source>
        <dbReference type="Proteomes" id="UP000250043"/>
    </source>
</evidence>
<name>A0A8E2ANP1_9APHY</name>
<evidence type="ECO:0000313" key="1">
    <source>
        <dbReference type="EMBL" id="OCH85154.1"/>
    </source>
</evidence>
<accession>A0A8E2ANP1</accession>
<gene>
    <name evidence="1" type="ORF">OBBRIDRAFT_334587</name>
</gene>
<dbReference type="Proteomes" id="UP000250043">
    <property type="component" value="Unassembled WGS sequence"/>
</dbReference>
<protein>
    <submittedName>
        <fullName evidence="1">Uncharacterized protein</fullName>
    </submittedName>
</protein>
<dbReference type="EMBL" id="KV722605">
    <property type="protein sequence ID" value="OCH85154.1"/>
    <property type="molecule type" value="Genomic_DNA"/>
</dbReference>
<organism evidence="1 2">
    <name type="scientific">Obba rivulosa</name>
    <dbReference type="NCBI Taxonomy" id="1052685"/>
    <lineage>
        <taxon>Eukaryota</taxon>
        <taxon>Fungi</taxon>
        <taxon>Dikarya</taxon>
        <taxon>Basidiomycota</taxon>
        <taxon>Agaricomycotina</taxon>
        <taxon>Agaricomycetes</taxon>
        <taxon>Polyporales</taxon>
        <taxon>Gelatoporiaceae</taxon>
        <taxon>Obba</taxon>
    </lineage>
</organism>
<reference evidence="1 2" key="1">
    <citation type="submission" date="2016-07" db="EMBL/GenBank/DDBJ databases">
        <title>Draft genome of the white-rot fungus Obba rivulosa 3A-2.</title>
        <authorList>
            <consortium name="DOE Joint Genome Institute"/>
            <person name="Miettinen O."/>
            <person name="Riley R."/>
            <person name="Acob R."/>
            <person name="Barry K."/>
            <person name="Cullen D."/>
            <person name="De Vries R."/>
            <person name="Hainaut M."/>
            <person name="Hatakka A."/>
            <person name="Henrissat B."/>
            <person name="Hilden K."/>
            <person name="Kuo R."/>
            <person name="Labutti K."/>
            <person name="Lipzen A."/>
            <person name="Makela M.R."/>
            <person name="Sandor L."/>
            <person name="Spatafora J.W."/>
            <person name="Grigoriev I.V."/>
            <person name="Hibbett D.S."/>
        </authorList>
    </citation>
    <scope>NUCLEOTIDE SEQUENCE [LARGE SCALE GENOMIC DNA]</scope>
    <source>
        <strain evidence="1 2">3A-2</strain>
    </source>
</reference>